<dbReference type="InParanoid" id="C4XZ62"/>
<accession>C4XZ62</accession>
<dbReference type="GeneID" id="8498992"/>
<dbReference type="RefSeq" id="XP_002617785.1">
    <property type="nucleotide sequence ID" value="XM_002617739.1"/>
</dbReference>
<proteinExistence type="predicted"/>
<name>C4XZ62_CLAL4</name>
<dbReference type="Proteomes" id="UP000007703">
    <property type="component" value="Unassembled WGS sequence"/>
</dbReference>
<dbReference type="EMBL" id="CH408077">
    <property type="protein sequence ID" value="EEQ37121.1"/>
    <property type="molecule type" value="Genomic_DNA"/>
</dbReference>
<protein>
    <submittedName>
        <fullName evidence="2">Uncharacterized protein</fullName>
    </submittedName>
</protein>
<dbReference type="HOGENOM" id="CLU_365629_0_0_1"/>
<dbReference type="KEGG" id="clu:CLUG_01244"/>
<sequence>MHPTALLEAQSALGDSFLAELEQLRGTTSVINFNNTKQFDALLSYLEASVLGTFTSVPSVNVLHILFTLAARCPNANWTHSPSSMVPETSDYMKSVNRDYDAVLAKSSLQARSHALLERYLILLQSDVHSQSDISGGMPQKGSMRSHPSRIEREALRLLHIRFEKAIAALVPMKKDFFTRRRSPSPLLSTPEQMAVVEVISDSEGSDSLIDEEPIRSFSVPVAVTSLSDLGRKTSGLGETTALFESMPHLSAHATPEPEIHGAKGVNPNFEEATDTEAKANRKSKMKDRSHAPEKKTDGPKRRVYGTQKEKRSKNSKKLKSDSLSAVSCLRVFDDVVLAKAIDPNDGYDFWALLRWAFTCADASSQYQKFLFNSANTHVHCIYRSYESVFDIVFRFLSLQFQCQNFSLLDRALRLIGPPRTVYERAVEYILTGLGQATSSTPYPCYVRERSLLKHDPLVQNSQCKTFLEYTDNQHSMRLRFRIAVTLYLYEKRAGSIELLIALAEKLLTLDFCHLKSFFDTYPLSETLGITCSVATPFLNHLGSILLDKLTGLQLNLYDTTKDDYARLQQILSAITSEKVYSNISNDYSLPSFDHFWKKWQSTIFLFQWLLLQTLSYEQVEYPISIVNSLEKADGHIKHFYHDFLDSHWDDADVQAEDLNFTLSSSEITQYKQREMISYMDVFKHRFPNAVSTFTV</sequence>
<evidence type="ECO:0000313" key="3">
    <source>
        <dbReference type="Proteomes" id="UP000007703"/>
    </source>
</evidence>
<gene>
    <name evidence="2" type="ORF">CLUG_01244</name>
</gene>
<feature type="compositionally biased region" description="Basic and acidic residues" evidence="1">
    <location>
        <begin position="287"/>
        <end position="301"/>
    </location>
</feature>
<evidence type="ECO:0000313" key="2">
    <source>
        <dbReference type="EMBL" id="EEQ37121.1"/>
    </source>
</evidence>
<organism evidence="2 3">
    <name type="scientific">Clavispora lusitaniae (strain ATCC 42720)</name>
    <name type="common">Yeast</name>
    <name type="synonym">Candida lusitaniae</name>
    <dbReference type="NCBI Taxonomy" id="306902"/>
    <lineage>
        <taxon>Eukaryota</taxon>
        <taxon>Fungi</taxon>
        <taxon>Dikarya</taxon>
        <taxon>Ascomycota</taxon>
        <taxon>Saccharomycotina</taxon>
        <taxon>Pichiomycetes</taxon>
        <taxon>Metschnikowiaceae</taxon>
        <taxon>Clavispora</taxon>
    </lineage>
</organism>
<reference evidence="2 3" key="1">
    <citation type="journal article" date="2009" name="Nature">
        <title>Evolution of pathogenicity and sexual reproduction in eight Candida genomes.</title>
        <authorList>
            <person name="Butler G."/>
            <person name="Rasmussen M.D."/>
            <person name="Lin M.F."/>
            <person name="Santos M.A."/>
            <person name="Sakthikumar S."/>
            <person name="Munro C.A."/>
            <person name="Rheinbay E."/>
            <person name="Grabherr M."/>
            <person name="Forche A."/>
            <person name="Reedy J.L."/>
            <person name="Agrafioti I."/>
            <person name="Arnaud M.B."/>
            <person name="Bates S."/>
            <person name="Brown A.J."/>
            <person name="Brunke S."/>
            <person name="Costanzo M.C."/>
            <person name="Fitzpatrick D.A."/>
            <person name="de Groot P.W."/>
            <person name="Harris D."/>
            <person name="Hoyer L.L."/>
            <person name="Hube B."/>
            <person name="Klis F.M."/>
            <person name="Kodira C."/>
            <person name="Lennard N."/>
            <person name="Logue M.E."/>
            <person name="Martin R."/>
            <person name="Neiman A.M."/>
            <person name="Nikolaou E."/>
            <person name="Quail M.A."/>
            <person name="Quinn J."/>
            <person name="Santos M.C."/>
            <person name="Schmitzberger F.F."/>
            <person name="Sherlock G."/>
            <person name="Shah P."/>
            <person name="Silverstein K.A."/>
            <person name="Skrzypek M.S."/>
            <person name="Soll D."/>
            <person name="Staggs R."/>
            <person name="Stansfield I."/>
            <person name="Stumpf M.P."/>
            <person name="Sudbery P.E."/>
            <person name="Srikantha T."/>
            <person name="Zeng Q."/>
            <person name="Berman J."/>
            <person name="Berriman M."/>
            <person name="Heitman J."/>
            <person name="Gow N.A."/>
            <person name="Lorenz M.C."/>
            <person name="Birren B.W."/>
            <person name="Kellis M."/>
            <person name="Cuomo C.A."/>
        </authorList>
    </citation>
    <scope>NUCLEOTIDE SEQUENCE [LARGE SCALE GENOMIC DNA]</scope>
    <source>
        <strain evidence="2 3">ATCC 42720</strain>
    </source>
</reference>
<dbReference type="AlphaFoldDB" id="C4XZ62"/>
<feature type="region of interest" description="Disordered" evidence="1">
    <location>
        <begin position="253"/>
        <end position="319"/>
    </location>
</feature>
<dbReference type="VEuPathDB" id="FungiDB:CLUG_01244"/>
<dbReference type="OrthoDB" id="4084947at2759"/>
<evidence type="ECO:0000256" key="1">
    <source>
        <dbReference type="SAM" id="MobiDB-lite"/>
    </source>
</evidence>